<dbReference type="RefSeq" id="WP_172698043.1">
    <property type="nucleotide sequence ID" value="NZ_JAQLWY010000025.1"/>
</dbReference>
<protein>
    <submittedName>
        <fullName evidence="1">Uncharacterized protein</fullName>
    </submittedName>
</protein>
<dbReference type="AlphaFoldDB" id="A0A6I2R8Z8"/>
<accession>A0A6I2R8Z8</accession>
<proteinExistence type="predicted"/>
<evidence type="ECO:0000313" key="2">
    <source>
        <dbReference type="Proteomes" id="UP000434475"/>
    </source>
</evidence>
<dbReference type="EMBL" id="WKPR01000030">
    <property type="protein sequence ID" value="MSB21983.1"/>
    <property type="molecule type" value="Genomic_DNA"/>
</dbReference>
<organism evidence="1 2">
    <name type="scientific">Flavonifractor plautii</name>
    <name type="common">Fusobacterium plautii</name>
    <dbReference type="NCBI Taxonomy" id="292800"/>
    <lineage>
        <taxon>Bacteria</taxon>
        <taxon>Bacillati</taxon>
        <taxon>Bacillota</taxon>
        <taxon>Clostridia</taxon>
        <taxon>Eubacteriales</taxon>
        <taxon>Oscillospiraceae</taxon>
        <taxon>Flavonifractor</taxon>
    </lineage>
</organism>
<name>A0A6I2R8Z8_FLAPL</name>
<sequence length="200" mass="22974">MVYNINNRMLYRGFHSDSTGKNKITKPDGKVVNGKWLYGCMAIVPMPVPDGAKPQMPILCLHSPDRWGKSVGDSSICPCTASLFSGTWMDTNWDDARKADQKDWLARGKTSADWKGIPVFEGDIFWHKLYKKYYVVVYDLLEGFHLEPADGGDEYLLSWFFGLMRHKGTLWNSPKDFPEKALKKFHEERSADTRVEAIRF</sequence>
<comment type="caution">
    <text evidence="1">The sequence shown here is derived from an EMBL/GenBank/DDBJ whole genome shotgun (WGS) entry which is preliminary data.</text>
</comment>
<dbReference type="Proteomes" id="UP000434475">
    <property type="component" value="Unassembled WGS sequence"/>
</dbReference>
<reference evidence="1 2" key="1">
    <citation type="journal article" date="2019" name="Nat. Med.">
        <title>A library of human gut bacterial isolates paired with longitudinal multiomics data enables mechanistic microbiome research.</title>
        <authorList>
            <person name="Poyet M."/>
            <person name="Groussin M."/>
            <person name="Gibbons S.M."/>
            <person name="Avila-Pacheco J."/>
            <person name="Jiang X."/>
            <person name="Kearney S.M."/>
            <person name="Perrotta A.R."/>
            <person name="Berdy B."/>
            <person name="Zhao S."/>
            <person name="Lieberman T.D."/>
            <person name="Swanson P.K."/>
            <person name="Smith M."/>
            <person name="Roesemann S."/>
            <person name="Alexander J.E."/>
            <person name="Rich S.A."/>
            <person name="Livny J."/>
            <person name="Vlamakis H."/>
            <person name="Clish C."/>
            <person name="Bullock K."/>
            <person name="Deik A."/>
            <person name="Scott J."/>
            <person name="Pierce K.A."/>
            <person name="Xavier R.J."/>
            <person name="Alm E.J."/>
        </authorList>
    </citation>
    <scope>NUCLEOTIDE SEQUENCE [LARGE SCALE GENOMIC DNA]</scope>
    <source>
        <strain evidence="1 2">BIOML-A2</strain>
    </source>
</reference>
<gene>
    <name evidence="1" type="ORF">GKE97_21130</name>
</gene>
<evidence type="ECO:0000313" key="1">
    <source>
        <dbReference type="EMBL" id="MSB21983.1"/>
    </source>
</evidence>